<organism evidence="3 4">
    <name type="scientific">Frankliniella fusca</name>
    <dbReference type="NCBI Taxonomy" id="407009"/>
    <lineage>
        <taxon>Eukaryota</taxon>
        <taxon>Metazoa</taxon>
        <taxon>Ecdysozoa</taxon>
        <taxon>Arthropoda</taxon>
        <taxon>Hexapoda</taxon>
        <taxon>Insecta</taxon>
        <taxon>Pterygota</taxon>
        <taxon>Neoptera</taxon>
        <taxon>Paraneoptera</taxon>
        <taxon>Thysanoptera</taxon>
        <taxon>Terebrantia</taxon>
        <taxon>Thripoidea</taxon>
        <taxon>Thripidae</taxon>
        <taxon>Frankliniella</taxon>
    </lineage>
</organism>
<feature type="region of interest" description="Disordered" evidence="2">
    <location>
        <begin position="754"/>
        <end position="835"/>
    </location>
</feature>
<feature type="compositionally biased region" description="Basic residues" evidence="2">
    <location>
        <begin position="442"/>
        <end position="472"/>
    </location>
</feature>
<feature type="compositionally biased region" description="Basic and acidic residues" evidence="2">
    <location>
        <begin position="96"/>
        <end position="106"/>
    </location>
</feature>
<dbReference type="Proteomes" id="UP001219518">
    <property type="component" value="Unassembled WGS sequence"/>
</dbReference>
<evidence type="ECO:0000313" key="4">
    <source>
        <dbReference type="Proteomes" id="UP001219518"/>
    </source>
</evidence>
<name>A0AAE1LE92_9NEOP</name>
<feature type="coiled-coil region" evidence="1">
    <location>
        <begin position="1121"/>
        <end position="1148"/>
    </location>
</feature>
<evidence type="ECO:0000256" key="2">
    <source>
        <dbReference type="SAM" id="MobiDB-lite"/>
    </source>
</evidence>
<feature type="compositionally biased region" description="Basic and acidic residues" evidence="2">
    <location>
        <begin position="536"/>
        <end position="549"/>
    </location>
</feature>
<protein>
    <submittedName>
        <fullName evidence="3">Serine/arginine-rich splicing factor RS31A</fullName>
    </submittedName>
</protein>
<feature type="compositionally biased region" description="Basic residues" evidence="2">
    <location>
        <begin position="813"/>
        <end position="826"/>
    </location>
</feature>
<keyword evidence="4" id="KW-1185">Reference proteome</keyword>
<feature type="region of interest" description="Disordered" evidence="2">
    <location>
        <begin position="1167"/>
        <end position="1213"/>
    </location>
</feature>
<keyword evidence="1" id="KW-0175">Coiled coil</keyword>
<proteinExistence type="predicted"/>
<gene>
    <name evidence="3" type="ORF">KUF71_005620</name>
</gene>
<reference evidence="3" key="2">
    <citation type="journal article" date="2023" name="BMC Genomics">
        <title>Pest status, molecular evolution, and epigenetic factors derived from the genome assembly of Frankliniella fusca, a thysanopteran phytovirus vector.</title>
        <authorList>
            <person name="Catto M.A."/>
            <person name="Labadie P.E."/>
            <person name="Jacobson A.L."/>
            <person name="Kennedy G.G."/>
            <person name="Srinivasan R."/>
            <person name="Hunt B.G."/>
        </authorList>
    </citation>
    <scope>NUCLEOTIDE SEQUENCE</scope>
    <source>
        <strain evidence="3">PL_HMW_Pooled</strain>
    </source>
</reference>
<feature type="region of interest" description="Disordered" evidence="2">
    <location>
        <begin position="145"/>
        <end position="170"/>
    </location>
</feature>
<feature type="compositionally biased region" description="Acidic residues" evidence="2">
    <location>
        <begin position="41"/>
        <end position="52"/>
    </location>
</feature>
<feature type="region of interest" description="Disordered" evidence="2">
    <location>
        <begin position="369"/>
        <end position="567"/>
    </location>
</feature>
<feature type="coiled-coil region" evidence="1">
    <location>
        <begin position="844"/>
        <end position="871"/>
    </location>
</feature>
<dbReference type="AlphaFoldDB" id="A0AAE1LE92"/>
<feature type="compositionally biased region" description="Basic and acidic residues" evidence="2">
    <location>
        <begin position="959"/>
        <end position="969"/>
    </location>
</feature>
<evidence type="ECO:0000313" key="3">
    <source>
        <dbReference type="EMBL" id="KAK3914932.1"/>
    </source>
</evidence>
<evidence type="ECO:0000256" key="1">
    <source>
        <dbReference type="SAM" id="Coils"/>
    </source>
</evidence>
<feature type="compositionally biased region" description="Polar residues" evidence="2">
    <location>
        <begin position="53"/>
        <end position="66"/>
    </location>
</feature>
<feature type="region of interest" description="Disordered" evidence="2">
    <location>
        <begin position="96"/>
        <end position="123"/>
    </location>
</feature>
<feature type="compositionally biased region" description="Basic residues" evidence="2">
    <location>
        <begin position="515"/>
        <end position="527"/>
    </location>
</feature>
<comment type="caution">
    <text evidence="3">The sequence shown here is derived from an EMBL/GenBank/DDBJ whole genome shotgun (WGS) entry which is preliminary data.</text>
</comment>
<feature type="compositionally biased region" description="Polar residues" evidence="2">
    <location>
        <begin position="795"/>
        <end position="804"/>
    </location>
</feature>
<accession>A0AAE1LE92</accession>
<feature type="region of interest" description="Disordered" evidence="2">
    <location>
        <begin position="959"/>
        <end position="990"/>
    </location>
</feature>
<feature type="region of interest" description="Disordered" evidence="2">
    <location>
        <begin position="35"/>
        <end position="66"/>
    </location>
</feature>
<feature type="compositionally biased region" description="Low complexity" evidence="2">
    <location>
        <begin position="151"/>
        <end position="163"/>
    </location>
</feature>
<feature type="compositionally biased region" description="Polar residues" evidence="2">
    <location>
        <begin position="1167"/>
        <end position="1186"/>
    </location>
</feature>
<reference evidence="3" key="1">
    <citation type="submission" date="2021-07" db="EMBL/GenBank/DDBJ databases">
        <authorList>
            <person name="Catto M.A."/>
            <person name="Jacobson A."/>
            <person name="Kennedy G."/>
            <person name="Labadie P."/>
            <person name="Hunt B.G."/>
            <person name="Srinivasan R."/>
        </authorList>
    </citation>
    <scope>NUCLEOTIDE SEQUENCE</scope>
    <source>
        <strain evidence="3">PL_HMW_Pooled</strain>
        <tissue evidence="3">Head</tissue>
    </source>
</reference>
<feature type="compositionally biased region" description="Basic residues" evidence="2">
    <location>
        <begin position="975"/>
        <end position="989"/>
    </location>
</feature>
<sequence length="1231" mass="136299">MADSNASGLCEEPDADFFDTFFDDGVLETIGEVLAEQKSDGDDDSSSVEEIIETSSPNAAPIDSNCNQTTLQNHPTEENHLKKGEKIIILKPAHIHDPDNHTERKTCSVRNQSSVNVDNPSPTTSYNCVQRNALKQLKELQCAKEVENKTSKSLSNETSNSSETKGKVGSVSMDELLANVSKFLKETPVSKEKLKDKQLTSNKYDERQANNKDEILVATDIPVSDVTPMTEVAADERKGIDSKLLSIESLPCTDPPPLPIEKNVSPECEKIEHAIIEEEEEGELKEDGAANSCILSTVNGCITTAKSTDVIMKTVNSKDESEKENDLTLEKTFQKSANLQSPAEKKTKISINLKSQLLASTTIINSASISKSSVSSTKQKKKQESSLSREGIYSSLSSLSDEPGPSREFQRERKKRRKKSCSSDSESSGGGRHKHGSEERRRKSRKRSKRDVSPRSRRKKESKKSKYRRSRSRSFSPYSSYRRKVSPKRSRHKRQRTSSRSPEPYRGRKSPSPSGHRRRRSRSRSRSRSPFINEISRLKRQWEREDKAKKSTYPHQPMPLVGSWPGETTNATSTTIVSNMLSVSGESLHVHSTSFTSIGAFPQGYQEYMGGLPSSYGPNHYEGAQYTEVNGGSYSGFPSNQTVPAPIPASSRMLQLPDIPGLLTSIPPPMLQAAQDDLSFLQTLDTSLPPPTTSVLRKQLDILKSTVASLPDPCVPPCKSANNSDPTTVNIPEQSYKAANEIQEASQIVIPTTESSISSVSTEKSAKNSTPLQKSSTSISLDESSKKSISEDSTATDQNCKNSVSLDTSLKKSNSKKNRSPLKLKKTTQTNPNLTPVALSFETLPSTQSNQQNAETSLQQLEDEVISVEISNDFNKDAGSEIAIGENSDSDVIIEDPPPKPPVELICLSPDEGDGGNEVNLSKECDENTNHAANDVNGEGDEDINNLYDLDKELDKIDKDMNSLREKSGLEGNSKRRRAKRRKRTKGKRKEIDVICGEKERTRKEKHGDGAAKLDDTENPVIKECKEMIDTLRSGRFVVNKNSEVEFMSHEGSGASNSLLKNRPKPEFSYTKKTNLVEISRTRNVSTNTKRQLSIDVCIGTDCTVIKKDAVAQTNLKCRGCTENKDLIEEMKNKILELERERDNLQAKLSNQSIPGLDLFSGSEVTLSSRESKTNQSPMSSRVSPKNSHEQIADNLSIRRPFSESVTKNKPNDPVVAFEYHHESPYLHSPF</sequence>
<dbReference type="EMBL" id="JAHWGI010000394">
    <property type="protein sequence ID" value="KAK3914932.1"/>
    <property type="molecule type" value="Genomic_DNA"/>
</dbReference>
<feature type="compositionally biased region" description="Low complexity" evidence="2">
    <location>
        <begin position="754"/>
        <end position="763"/>
    </location>
</feature>
<feature type="compositionally biased region" description="Polar residues" evidence="2">
    <location>
        <begin position="108"/>
        <end position="123"/>
    </location>
</feature>
<feature type="compositionally biased region" description="Basic residues" evidence="2">
    <location>
        <begin position="481"/>
        <end position="497"/>
    </location>
</feature>